<keyword evidence="2" id="KW-1185">Reference proteome</keyword>
<comment type="caution">
    <text evidence="1">The sequence shown here is derived from an EMBL/GenBank/DDBJ whole genome shotgun (WGS) entry which is preliminary data.</text>
</comment>
<dbReference type="Proteomes" id="UP001153331">
    <property type="component" value="Unassembled WGS sequence"/>
</dbReference>
<sequence length="143" mass="15958">MPGLLRPHFEHTSANDGRSEVVFPCARQRLCLRWAVRREIAPATKPGSLAPVRLSQAANERKPWNKGRPLRQIATATQGQRSPKMQPHKFVLARYFGLPQTDSLTSKRLVGSGWLHLRGRLSGPPPRPGSTFSNLSLTELYAL</sequence>
<gene>
    <name evidence="1" type="ORF">OPT61_g8731</name>
</gene>
<name>A0ACC2HXL8_9PLEO</name>
<reference evidence="1" key="1">
    <citation type="submission" date="2022-11" db="EMBL/GenBank/DDBJ databases">
        <title>Genome Sequence of Boeremia exigua.</title>
        <authorList>
            <person name="Buettner E."/>
        </authorList>
    </citation>
    <scope>NUCLEOTIDE SEQUENCE</scope>
    <source>
        <strain evidence="1">CU02</strain>
    </source>
</reference>
<accession>A0ACC2HXL8</accession>
<evidence type="ECO:0000313" key="2">
    <source>
        <dbReference type="Proteomes" id="UP001153331"/>
    </source>
</evidence>
<dbReference type="EMBL" id="JAPHNI010000889">
    <property type="protein sequence ID" value="KAJ8107630.1"/>
    <property type="molecule type" value="Genomic_DNA"/>
</dbReference>
<organism evidence="1 2">
    <name type="scientific">Boeremia exigua</name>
    <dbReference type="NCBI Taxonomy" id="749465"/>
    <lineage>
        <taxon>Eukaryota</taxon>
        <taxon>Fungi</taxon>
        <taxon>Dikarya</taxon>
        <taxon>Ascomycota</taxon>
        <taxon>Pezizomycotina</taxon>
        <taxon>Dothideomycetes</taxon>
        <taxon>Pleosporomycetidae</taxon>
        <taxon>Pleosporales</taxon>
        <taxon>Pleosporineae</taxon>
        <taxon>Didymellaceae</taxon>
        <taxon>Boeremia</taxon>
    </lineage>
</organism>
<proteinExistence type="predicted"/>
<evidence type="ECO:0000313" key="1">
    <source>
        <dbReference type="EMBL" id="KAJ8107630.1"/>
    </source>
</evidence>
<protein>
    <submittedName>
        <fullName evidence="1">Uncharacterized protein</fullName>
    </submittedName>
</protein>